<sequence length="301" mass="35308">MFRSRYKERLPIHERSLEVNPQGSSPLFIIPAEIRNILFPTMLAEYTLPDPSREYPAHIQRPGHAGPRTMDVAFLRTCRRIYLETYHLPPQLASHVFWHAAPSGPPGLADLFPDIHGIEEEQLYFGKRLTQWQQSFITEIHLFTQMFWLDSSFERLCASDVLPKSIERLKITIRAGDWWWNEHEYPFFINPHRGGYLPEYMEDVARAERGEVIPWAKDGWGTGFQKLPELKELKIEFETFNSRNKELSNVVQRTLKWNFPMGKRGELRTQGTGMVVPSQWEKGIESFCVFTVQWKLAMDKQ</sequence>
<accession>A0AAW0B8S2</accession>
<protein>
    <submittedName>
        <fullName evidence="1">Uncharacterized protein</fullName>
    </submittedName>
</protein>
<keyword evidence="2" id="KW-1185">Reference proteome</keyword>
<proteinExistence type="predicted"/>
<gene>
    <name evidence="1" type="ORF">R3P38DRAFT_2959731</name>
</gene>
<evidence type="ECO:0000313" key="1">
    <source>
        <dbReference type="EMBL" id="KAK7022164.1"/>
    </source>
</evidence>
<organism evidence="1 2">
    <name type="scientific">Favolaschia claudopus</name>
    <dbReference type="NCBI Taxonomy" id="2862362"/>
    <lineage>
        <taxon>Eukaryota</taxon>
        <taxon>Fungi</taxon>
        <taxon>Dikarya</taxon>
        <taxon>Basidiomycota</taxon>
        <taxon>Agaricomycotina</taxon>
        <taxon>Agaricomycetes</taxon>
        <taxon>Agaricomycetidae</taxon>
        <taxon>Agaricales</taxon>
        <taxon>Marasmiineae</taxon>
        <taxon>Mycenaceae</taxon>
        <taxon>Favolaschia</taxon>
    </lineage>
</organism>
<dbReference type="EMBL" id="JAWWNJ010000037">
    <property type="protein sequence ID" value="KAK7022164.1"/>
    <property type="molecule type" value="Genomic_DNA"/>
</dbReference>
<reference evidence="1 2" key="1">
    <citation type="journal article" date="2024" name="J Genomics">
        <title>Draft genome sequencing and assembly of Favolaschia claudopus CIRM-BRFM 2984 isolated from oak limbs.</title>
        <authorList>
            <person name="Navarro D."/>
            <person name="Drula E."/>
            <person name="Chaduli D."/>
            <person name="Cazenave R."/>
            <person name="Ahrendt S."/>
            <person name="Wang J."/>
            <person name="Lipzen A."/>
            <person name="Daum C."/>
            <person name="Barry K."/>
            <person name="Grigoriev I.V."/>
            <person name="Favel A."/>
            <person name="Rosso M.N."/>
            <person name="Martin F."/>
        </authorList>
    </citation>
    <scope>NUCLEOTIDE SEQUENCE [LARGE SCALE GENOMIC DNA]</scope>
    <source>
        <strain evidence="1 2">CIRM-BRFM 2984</strain>
    </source>
</reference>
<evidence type="ECO:0000313" key="2">
    <source>
        <dbReference type="Proteomes" id="UP001362999"/>
    </source>
</evidence>
<comment type="caution">
    <text evidence="1">The sequence shown here is derived from an EMBL/GenBank/DDBJ whole genome shotgun (WGS) entry which is preliminary data.</text>
</comment>
<name>A0AAW0B8S2_9AGAR</name>
<dbReference type="AlphaFoldDB" id="A0AAW0B8S2"/>
<dbReference type="Proteomes" id="UP001362999">
    <property type="component" value="Unassembled WGS sequence"/>
</dbReference>